<dbReference type="GO" id="GO:0016491">
    <property type="term" value="F:oxidoreductase activity"/>
    <property type="evidence" value="ECO:0007669"/>
    <property type="project" value="UniProtKB-KW"/>
</dbReference>
<dbReference type="InterPro" id="IPR051911">
    <property type="entry name" value="SDR_oxidoreductase"/>
</dbReference>
<dbReference type="InterPro" id="IPR002347">
    <property type="entry name" value="SDR_fam"/>
</dbReference>
<evidence type="ECO:0000256" key="3">
    <source>
        <dbReference type="RuleBase" id="RU000363"/>
    </source>
</evidence>
<accession>A0AAE8N6Z4</accession>
<evidence type="ECO:0000313" key="4">
    <source>
        <dbReference type="EMBL" id="SPO07415.1"/>
    </source>
</evidence>
<name>A0AAE8N6Z4_9PEZI</name>
<protein>
    <submittedName>
        <fullName evidence="4">Related to ketoreductases</fullName>
    </submittedName>
</protein>
<dbReference type="EMBL" id="ONZQ02000020">
    <property type="protein sequence ID" value="SPO07415.1"/>
    <property type="molecule type" value="Genomic_DNA"/>
</dbReference>
<comment type="similarity">
    <text evidence="1 3">Belongs to the short-chain dehydrogenases/reductases (SDR) family.</text>
</comment>
<dbReference type="Gene3D" id="3.40.50.720">
    <property type="entry name" value="NAD(P)-binding Rossmann-like Domain"/>
    <property type="match status" value="1"/>
</dbReference>
<dbReference type="Proteomes" id="UP001187682">
    <property type="component" value="Unassembled WGS sequence"/>
</dbReference>
<dbReference type="SUPFAM" id="SSF51735">
    <property type="entry name" value="NAD(P)-binding Rossmann-fold domains"/>
    <property type="match status" value="1"/>
</dbReference>
<keyword evidence="5" id="KW-1185">Reference proteome</keyword>
<reference evidence="4" key="1">
    <citation type="submission" date="2018-03" db="EMBL/GenBank/DDBJ databases">
        <authorList>
            <person name="Guldener U."/>
        </authorList>
    </citation>
    <scope>NUCLEOTIDE SEQUENCE</scope>
</reference>
<evidence type="ECO:0000256" key="1">
    <source>
        <dbReference type="ARBA" id="ARBA00006484"/>
    </source>
</evidence>
<dbReference type="AlphaFoldDB" id="A0AAE8N6Z4"/>
<sequence length="306" mass="32808">MAPLVWLVTGSTSGLGKTLVSHIVSKGDKVVATGRNAEQRLASLVSENVAVVDLDVSDSREVVDVQMKKAWEAFGQIDIVVNNAGSSSPKTVEEGSDQFMQNLFDVNVFGPIRVTQAILPYFRSAERGSLVFIGGGVSWAPIPFLSFYSAAKSALNRFVEGLDKELAGQGIHCTIFEPGGFASQLGAPRPGSDEGFGKYQPKIKGYEGLFAETMEVFANEIAPNVPGDIEKIAGTMVSLVVGQADGSKRLPVRVVLGSDSMVLIRQKCKEQLEIIDELEDLARSTDQDGSEGVNHGGMLRLTSMLR</sequence>
<gene>
    <name evidence="4" type="ORF">DNG_10109</name>
</gene>
<proteinExistence type="inferred from homology"/>
<dbReference type="PANTHER" id="PTHR43976">
    <property type="entry name" value="SHORT CHAIN DEHYDROGENASE"/>
    <property type="match status" value="1"/>
</dbReference>
<evidence type="ECO:0000256" key="2">
    <source>
        <dbReference type="ARBA" id="ARBA00023002"/>
    </source>
</evidence>
<dbReference type="Pfam" id="PF00106">
    <property type="entry name" value="adh_short"/>
    <property type="match status" value="1"/>
</dbReference>
<dbReference type="PANTHER" id="PTHR43976:SF16">
    <property type="entry name" value="SHORT-CHAIN DEHYDROGENASE_REDUCTASE FAMILY PROTEIN"/>
    <property type="match status" value="1"/>
</dbReference>
<evidence type="ECO:0000313" key="5">
    <source>
        <dbReference type="Proteomes" id="UP001187682"/>
    </source>
</evidence>
<dbReference type="PRINTS" id="PR00080">
    <property type="entry name" value="SDRFAMILY"/>
</dbReference>
<keyword evidence="2" id="KW-0560">Oxidoreductase</keyword>
<comment type="caution">
    <text evidence="4">The sequence shown here is derived from an EMBL/GenBank/DDBJ whole genome shotgun (WGS) entry which is preliminary data.</text>
</comment>
<organism evidence="4 5">
    <name type="scientific">Cephalotrichum gorgonifer</name>
    <dbReference type="NCBI Taxonomy" id="2041049"/>
    <lineage>
        <taxon>Eukaryota</taxon>
        <taxon>Fungi</taxon>
        <taxon>Dikarya</taxon>
        <taxon>Ascomycota</taxon>
        <taxon>Pezizomycotina</taxon>
        <taxon>Sordariomycetes</taxon>
        <taxon>Hypocreomycetidae</taxon>
        <taxon>Microascales</taxon>
        <taxon>Microascaceae</taxon>
        <taxon>Cephalotrichum</taxon>
    </lineage>
</organism>
<dbReference type="InterPro" id="IPR036291">
    <property type="entry name" value="NAD(P)-bd_dom_sf"/>
</dbReference>
<dbReference type="CDD" id="cd05374">
    <property type="entry name" value="17beta-HSD-like_SDR_c"/>
    <property type="match status" value="1"/>
</dbReference>
<dbReference type="PRINTS" id="PR00081">
    <property type="entry name" value="GDHRDH"/>
</dbReference>